<comment type="caution">
    <text evidence="1">The sequence shown here is derived from an EMBL/GenBank/DDBJ whole genome shotgun (WGS) entry which is preliminary data.</text>
</comment>
<dbReference type="Proteomes" id="UP001057402">
    <property type="component" value="Chromosome 11"/>
</dbReference>
<organism evidence="1 2">
    <name type="scientific">Melastoma candidum</name>
    <dbReference type="NCBI Taxonomy" id="119954"/>
    <lineage>
        <taxon>Eukaryota</taxon>
        <taxon>Viridiplantae</taxon>
        <taxon>Streptophyta</taxon>
        <taxon>Embryophyta</taxon>
        <taxon>Tracheophyta</taxon>
        <taxon>Spermatophyta</taxon>
        <taxon>Magnoliopsida</taxon>
        <taxon>eudicotyledons</taxon>
        <taxon>Gunneridae</taxon>
        <taxon>Pentapetalae</taxon>
        <taxon>rosids</taxon>
        <taxon>malvids</taxon>
        <taxon>Myrtales</taxon>
        <taxon>Melastomataceae</taxon>
        <taxon>Melastomatoideae</taxon>
        <taxon>Melastomateae</taxon>
        <taxon>Melastoma</taxon>
    </lineage>
</organism>
<name>A0ACB9LLD4_9MYRT</name>
<dbReference type="EMBL" id="CM042890">
    <property type="protein sequence ID" value="KAI4311495.1"/>
    <property type="molecule type" value="Genomic_DNA"/>
</dbReference>
<protein>
    <submittedName>
        <fullName evidence="1">Uncharacterized protein</fullName>
    </submittedName>
</protein>
<proteinExistence type="predicted"/>
<sequence>MSHAAVLAQFEAGIPAIADVSKFAPEVAVEQTEAAVAFETEAAASVTDAKSVVVLETIIVGMHWSYSACIRKMTICPACLSGETKATVIRHN</sequence>
<keyword evidence="2" id="KW-1185">Reference proteome</keyword>
<gene>
    <name evidence="1" type="ORF">MLD38_036386</name>
</gene>
<evidence type="ECO:0000313" key="1">
    <source>
        <dbReference type="EMBL" id="KAI4311495.1"/>
    </source>
</evidence>
<evidence type="ECO:0000313" key="2">
    <source>
        <dbReference type="Proteomes" id="UP001057402"/>
    </source>
</evidence>
<reference evidence="2" key="1">
    <citation type="journal article" date="2023" name="Front. Plant Sci.">
        <title>Chromosomal-level genome assembly of Melastoma candidum provides insights into trichome evolution.</title>
        <authorList>
            <person name="Zhong Y."/>
            <person name="Wu W."/>
            <person name="Sun C."/>
            <person name="Zou P."/>
            <person name="Liu Y."/>
            <person name="Dai S."/>
            <person name="Zhou R."/>
        </authorList>
    </citation>
    <scope>NUCLEOTIDE SEQUENCE [LARGE SCALE GENOMIC DNA]</scope>
</reference>
<accession>A0ACB9LLD4</accession>